<dbReference type="Gene3D" id="3.30.2010.10">
    <property type="entry name" value="Metalloproteases ('zincins'), catalytic domain"/>
    <property type="match status" value="1"/>
</dbReference>
<dbReference type="InterPro" id="IPR055518">
    <property type="entry name" value="DUF7092"/>
</dbReference>
<evidence type="ECO:0000313" key="10">
    <source>
        <dbReference type="EMBL" id="TDK66041.1"/>
    </source>
</evidence>
<evidence type="ECO:0000256" key="4">
    <source>
        <dbReference type="ARBA" id="ARBA00022833"/>
    </source>
</evidence>
<dbReference type="PANTHER" id="PTHR22726:SF1">
    <property type="entry name" value="METALLOENDOPEPTIDASE OMA1, MITOCHONDRIAL"/>
    <property type="match status" value="1"/>
</dbReference>
<dbReference type="EMBL" id="SMYL01000004">
    <property type="protein sequence ID" value="TDK66041.1"/>
    <property type="molecule type" value="Genomic_DNA"/>
</dbReference>
<dbReference type="CDD" id="cd07332">
    <property type="entry name" value="M48C_Oma1_like"/>
    <property type="match status" value="1"/>
</dbReference>
<keyword evidence="7" id="KW-0812">Transmembrane</keyword>
<dbReference type="RefSeq" id="WP_133328239.1">
    <property type="nucleotide sequence ID" value="NZ_SMYL01000004.1"/>
</dbReference>
<dbReference type="PANTHER" id="PTHR22726">
    <property type="entry name" value="METALLOENDOPEPTIDASE OMA1"/>
    <property type="match status" value="1"/>
</dbReference>
<evidence type="ECO:0000259" key="8">
    <source>
        <dbReference type="Pfam" id="PF01435"/>
    </source>
</evidence>
<comment type="cofactor">
    <cofactor evidence="6">
        <name>Zn(2+)</name>
        <dbReference type="ChEBI" id="CHEBI:29105"/>
    </cofactor>
    <text evidence="6">Binds 1 zinc ion per subunit.</text>
</comment>
<feature type="domain" description="Peptidase M48" evidence="8">
    <location>
        <begin position="178"/>
        <end position="346"/>
    </location>
</feature>
<keyword evidence="2" id="KW-0479">Metal-binding</keyword>
<evidence type="ECO:0000313" key="11">
    <source>
        <dbReference type="Proteomes" id="UP000294829"/>
    </source>
</evidence>
<dbReference type="GO" id="GO:0016020">
    <property type="term" value="C:membrane"/>
    <property type="evidence" value="ECO:0007669"/>
    <property type="project" value="TreeGrafter"/>
</dbReference>
<keyword evidence="4 6" id="KW-0862">Zinc</keyword>
<name>A0A4R5W1H7_9BURK</name>
<dbReference type="GO" id="GO:0004222">
    <property type="term" value="F:metalloendopeptidase activity"/>
    <property type="evidence" value="ECO:0007669"/>
    <property type="project" value="InterPro"/>
</dbReference>
<keyword evidence="5 6" id="KW-0482">Metalloprotease</keyword>
<evidence type="ECO:0000256" key="6">
    <source>
        <dbReference type="RuleBase" id="RU003983"/>
    </source>
</evidence>
<dbReference type="GO" id="GO:0051603">
    <property type="term" value="P:proteolysis involved in protein catabolic process"/>
    <property type="evidence" value="ECO:0007669"/>
    <property type="project" value="TreeGrafter"/>
</dbReference>
<dbReference type="Pfam" id="PF23368">
    <property type="entry name" value="DUF7092"/>
    <property type="match status" value="1"/>
</dbReference>
<dbReference type="InterPro" id="IPR051156">
    <property type="entry name" value="Mito/Outer_Membr_Metalloprot"/>
</dbReference>
<keyword evidence="11" id="KW-1185">Reference proteome</keyword>
<evidence type="ECO:0000256" key="3">
    <source>
        <dbReference type="ARBA" id="ARBA00022801"/>
    </source>
</evidence>
<protein>
    <submittedName>
        <fullName evidence="10">M48 family metallopeptidase</fullName>
    </submittedName>
</protein>
<dbReference type="Pfam" id="PF01435">
    <property type="entry name" value="Peptidase_M48"/>
    <property type="match status" value="1"/>
</dbReference>
<evidence type="ECO:0000256" key="2">
    <source>
        <dbReference type="ARBA" id="ARBA00022723"/>
    </source>
</evidence>
<keyword evidence="7" id="KW-0472">Membrane</keyword>
<comment type="caution">
    <text evidence="10">The sequence shown here is derived from an EMBL/GenBank/DDBJ whole genome shotgun (WGS) entry which is preliminary data.</text>
</comment>
<dbReference type="InterPro" id="IPR001915">
    <property type="entry name" value="Peptidase_M48"/>
</dbReference>
<feature type="transmembrane region" description="Helical" evidence="7">
    <location>
        <begin position="92"/>
        <end position="112"/>
    </location>
</feature>
<sequence>MISATYFDGRSAAAQSVELHIKDDVINLLGKGINLFFTIDQLRLNEPFLAAPSFLELGNGAHIEVASSEGKAALQKALDFQPSQIVRWQQKWVGALIATGVMIGLLLSAYFWGIPKMTEIVVARIPDSVEQQLGAELIPTLENGFFTPSGLSDQRMEQAQKIFDAITPAHPRVPMKLLFRRAPSLGANAVALPGGTIVVTDQMIAAITAKTGNLKGDQAIQLAGVFAHEIGHVENKHTLKALLSNSALAVISASLFGDFSAVITAMPVALIHSEYSRNMEAQADEFAIKRFHELGYSTIQMANLFELLHKKSAKDDLGDMPSWMRVATDFSASHPSDEARIQRFRQAAQEQGN</sequence>
<keyword evidence="7" id="KW-1133">Transmembrane helix</keyword>
<keyword evidence="3 6" id="KW-0378">Hydrolase</keyword>
<dbReference type="GO" id="GO:0046872">
    <property type="term" value="F:metal ion binding"/>
    <property type="evidence" value="ECO:0007669"/>
    <property type="project" value="UniProtKB-KW"/>
</dbReference>
<organism evidence="10 11">
    <name type="scientific">Sapientia aquatica</name>
    <dbReference type="NCBI Taxonomy" id="1549640"/>
    <lineage>
        <taxon>Bacteria</taxon>
        <taxon>Pseudomonadati</taxon>
        <taxon>Pseudomonadota</taxon>
        <taxon>Betaproteobacteria</taxon>
        <taxon>Burkholderiales</taxon>
        <taxon>Oxalobacteraceae</taxon>
        <taxon>Sapientia</taxon>
    </lineage>
</organism>
<accession>A0A4R5W1H7</accession>
<evidence type="ECO:0000256" key="1">
    <source>
        <dbReference type="ARBA" id="ARBA00022670"/>
    </source>
</evidence>
<proteinExistence type="inferred from homology"/>
<evidence type="ECO:0000256" key="7">
    <source>
        <dbReference type="SAM" id="Phobius"/>
    </source>
</evidence>
<gene>
    <name evidence="10" type="ORF">E2I14_10640</name>
</gene>
<reference evidence="10 11" key="1">
    <citation type="submission" date="2019-03" db="EMBL/GenBank/DDBJ databases">
        <title>Sapientia aquatica gen. nov., sp. nov., isolated from a crater lake.</title>
        <authorList>
            <person name="Felfoldi T."/>
            <person name="Szabo A."/>
            <person name="Toth E."/>
            <person name="Schumann P."/>
            <person name="Keki Z."/>
            <person name="Marialigeti K."/>
            <person name="Mathe I."/>
        </authorList>
    </citation>
    <scope>NUCLEOTIDE SEQUENCE [LARGE SCALE GENOMIC DNA]</scope>
    <source>
        <strain evidence="10 11">SA-152</strain>
    </source>
</reference>
<dbReference type="AlphaFoldDB" id="A0A4R5W1H7"/>
<dbReference type="Proteomes" id="UP000294829">
    <property type="component" value="Unassembled WGS sequence"/>
</dbReference>
<evidence type="ECO:0000259" key="9">
    <source>
        <dbReference type="Pfam" id="PF23368"/>
    </source>
</evidence>
<feature type="domain" description="DUF7092" evidence="9">
    <location>
        <begin position="1"/>
        <end position="76"/>
    </location>
</feature>
<keyword evidence="1 6" id="KW-0645">Protease</keyword>
<comment type="similarity">
    <text evidence="6">Belongs to the peptidase M48 family.</text>
</comment>
<evidence type="ECO:0000256" key="5">
    <source>
        <dbReference type="ARBA" id="ARBA00023049"/>
    </source>
</evidence>
<dbReference type="OrthoDB" id="9810445at2"/>